<reference evidence="11" key="1">
    <citation type="submission" date="2022-08" db="UniProtKB">
        <authorList>
            <consortium name="EnsemblMetazoa"/>
        </authorList>
    </citation>
    <scope>IDENTIFICATION</scope>
    <source>
        <strain evidence="11">Israel</strain>
    </source>
</reference>
<dbReference type="EnsemblMetazoa" id="PPAI006781-RA">
    <property type="protein sequence ID" value="PPAI006781-PA"/>
    <property type="gene ID" value="PPAI006781"/>
</dbReference>
<dbReference type="GO" id="GO:0000785">
    <property type="term" value="C:chromatin"/>
    <property type="evidence" value="ECO:0007669"/>
    <property type="project" value="TreeGrafter"/>
</dbReference>
<evidence type="ECO:0000313" key="11">
    <source>
        <dbReference type="EnsemblMetazoa" id="PPAI006781-PA"/>
    </source>
</evidence>
<dbReference type="Gene3D" id="3.30.160.60">
    <property type="entry name" value="Classic Zinc Finger"/>
    <property type="match status" value="7"/>
</dbReference>
<dbReference type="PANTHER" id="PTHR14003:SF23">
    <property type="entry name" value="ZINC FINGER PROTEIN 143"/>
    <property type="match status" value="1"/>
</dbReference>
<dbReference type="FunFam" id="3.30.160.60:FF:001370">
    <property type="entry name" value="Zinc finger protein"/>
    <property type="match status" value="1"/>
</dbReference>
<comment type="similarity">
    <text evidence="2">Belongs to the krueppel C2H2-type zinc-finger protein family.</text>
</comment>
<evidence type="ECO:0000256" key="2">
    <source>
        <dbReference type="ARBA" id="ARBA00006991"/>
    </source>
</evidence>
<keyword evidence="3" id="KW-0479">Metal-binding</keyword>
<dbReference type="Proteomes" id="UP000092462">
    <property type="component" value="Unassembled WGS sequence"/>
</dbReference>
<dbReference type="VEuPathDB" id="VectorBase:PPAPM1_005079"/>
<dbReference type="SMART" id="SM00355">
    <property type="entry name" value="ZnF_C2H2"/>
    <property type="match status" value="10"/>
</dbReference>
<dbReference type="SUPFAM" id="SSF57667">
    <property type="entry name" value="beta-beta-alpha zinc fingers"/>
    <property type="match status" value="5"/>
</dbReference>
<dbReference type="Pfam" id="PF07776">
    <property type="entry name" value="zf-AD"/>
    <property type="match status" value="1"/>
</dbReference>
<dbReference type="SUPFAM" id="SSF57716">
    <property type="entry name" value="Glucocorticoid receptor-like (DNA-binding domain)"/>
    <property type="match status" value="1"/>
</dbReference>
<evidence type="ECO:0000256" key="4">
    <source>
        <dbReference type="ARBA" id="ARBA00022737"/>
    </source>
</evidence>
<evidence type="ECO:0000256" key="3">
    <source>
        <dbReference type="ARBA" id="ARBA00022723"/>
    </source>
</evidence>
<dbReference type="InterPro" id="IPR036236">
    <property type="entry name" value="Znf_C2H2_sf"/>
</dbReference>
<organism evidence="11 12">
    <name type="scientific">Phlebotomus papatasi</name>
    <name type="common">Sandfly</name>
    <dbReference type="NCBI Taxonomy" id="29031"/>
    <lineage>
        <taxon>Eukaryota</taxon>
        <taxon>Metazoa</taxon>
        <taxon>Ecdysozoa</taxon>
        <taxon>Arthropoda</taxon>
        <taxon>Hexapoda</taxon>
        <taxon>Insecta</taxon>
        <taxon>Pterygota</taxon>
        <taxon>Neoptera</taxon>
        <taxon>Endopterygota</taxon>
        <taxon>Diptera</taxon>
        <taxon>Nematocera</taxon>
        <taxon>Psychodoidea</taxon>
        <taxon>Psychodidae</taxon>
        <taxon>Phlebotomus</taxon>
        <taxon>Phlebotomus</taxon>
    </lineage>
</organism>
<dbReference type="InterPro" id="IPR012934">
    <property type="entry name" value="Znf_AD"/>
</dbReference>
<keyword evidence="9" id="KW-0804">Transcription</keyword>
<sequence>MDIDIKIICRVCLQSERLFHSICEEFHSFVLMDIVKQITNIQINKDDQMPQQICHDCTVKLIAANDIRRIALASDQYLRTVLEKNNEEDEVEPHEADTLIIEDQTEKDDGKTKSNKCEYHCDTCSKTFQNLLSLRRHTKYHRLDRIKCPLCPRNFSQKSNLKRHLVIHADSKNLLCDRCSGHFDTISDLYEHVKSHESALEASSDEYILSCDLCPDCRTASYVTFRNHMREKHNFLGTLRPFICRICGIRFTSKQGMFRHIDNIHENNRRNLRNRDKNFLCTTCGKSFYTNFHLQVHMRSHTGQRPFVCQHPGCLKAFSQLSGLKMHTFTHTGERPFGCKVCGKSFSQYGHVREHMMIHSNMKPHVCKVCNHSFRVKGNLTAHMMTHSGKKPHICPHCRKQFIHSSKLRLHMEKKHPS</sequence>
<dbReference type="FunFam" id="3.30.160.60:FF:000100">
    <property type="entry name" value="Zinc finger 45-like"/>
    <property type="match status" value="1"/>
</dbReference>
<evidence type="ECO:0000313" key="12">
    <source>
        <dbReference type="Proteomes" id="UP000092462"/>
    </source>
</evidence>
<keyword evidence="8" id="KW-0238">DNA-binding</keyword>
<evidence type="ECO:0000256" key="6">
    <source>
        <dbReference type="ARBA" id="ARBA00022833"/>
    </source>
</evidence>
<dbReference type="EMBL" id="AJVK01005787">
    <property type="status" value="NOT_ANNOTATED_CDS"/>
    <property type="molecule type" value="Genomic_DNA"/>
</dbReference>
<dbReference type="GO" id="GO:0008270">
    <property type="term" value="F:zinc ion binding"/>
    <property type="evidence" value="ECO:0007669"/>
    <property type="project" value="UniProtKB-UniRule"/>
</dbReference>
<evidence type="ECO:0000256" key="9">
    <source>
        <dbReference type="ARBA" id="ARBA00023163"/>
    </source>
</evidence>
<dbReference type="GO" id="GO:0031519">
    <property type="term" value="C:PcG protein complex"/>
    <property type="evidence" value="ECO:0007669"/>
    <property type="project" value="TreeGrafter"/>
</dbReference>
<dbReference type="SMART" id="SM00868">
    <property type="entry name" value="zf-AD"/>
    <property type="match status" value="2"/>
</dbReference>
<dbReference type="Gene3D" id="3.40.1800.20">
    <property type="match status" value="1"/>
</dbReference>
<dbReference type="PROSITE" id="PS50157">
    <property type="entry name" value="ZINC_FINGER_C2H2_2"/>
    <property type="match status" value="9"/>
</dbReference>
<dbReference type="VEuPathDB" id="VectorBase:PPAI006781"/>
<dbReference type="PANTHER" id="PTHR14003">
    <property type="entry name" value="TRANSCRIPTIONAL REPRESSOR PROTEIN YY"/>
    <property type="match status" value="1"/>
</dbReference>
<accession>A0A1B0DFH2</accession>
<keyword evidence="12" id="KW-1185">Reference proteome</keyword>
<keyword evidence="7" id="KW-0805">Transcription regulation</keyword>
<evidence type="ECO:0000256" key="10">
    <source>
        <dbReference type="ARBA" id="ARBA00023242"/>
    </source>
</evidence>
<name>A0A1B0DFH2_PHLPP</name>
<dbReference type="GO" id="GO:0000978">
    <property type="term" value="F:RNA polymerase II cis-regulatory region sequence-specific DNA binding"/>
    <property type="evidence" value="ECO:0007669"/>
    <property type="project" value="TreeGrafter"/>
</dbReference>
<evidence type="ECO:0008006" key="13">
    <source>
        <dbReference type="Google" id="ProtNLM"/>
    </source>
</evidence>
<dbReference type="VEuPathDB" id="VectorBase:PPAPM1_007884"/>
<dbReference type="AlphaFoldDB" id="A0A1B0DFH2"/>
<dbReference type="GO" id="GO:0005667">
    <property type="term" value="C:transcription regulator complex"/>
    <property type="evidence" value="ECO:0007669"/>
    <property type="project" value="TreeGrafter"/>
</dbReference>
<dbReference type="FunFam" id="3.30.160.60:FF:001289">
    <property type="entry name" value="Zinc finger protein 574"/>
    <property type="match status" value="1"/>
</dbReference>
<dbReference type="FunFam" id="3.30.160.60:FF:000446">
    <property type="entry name" value="Zinc finger protein"/>
    <property type="match status" value="2"/>
</dbReference>
<comment type="subcellular location">
    <subcellularLocation>
        <location evidence="1">Nucleus</location>
    </subcellularLocation>
</comment>
<dbReference type="Pfam" id="PF13912">
    <property type="entry name" value="zf-C2H2_6"/>
    <property type="match status" value="1"/>
</dbReference>
<keyword evidence="10" id="KW-0539">Nucleus</keyword>
<dbReference type="FunFam" id="3.30.160.60:FF:000125">
    <property type="entry name" value="Putative zinc finger protein 143"/>
    <property type="match status" value="1"/>
</dbReference>
<dbReference type="PROSITE" id="PS00028">
    <property type="entry name" value="ZINC_FINGER_C2H2_1"/>
    <property type="match status" value="9"/>
</dbReference>
<evidence type="ECO:0000256" key="1">
    <source>
        <dbReference type="ARBA" id="ARBA00004123"/>
    </source>
</evidence>
<dbReference type="InterPro" id="IPR013087">
    <property type="entry name" value="Znf_C2H2_type"/>
</dbReference>
<dbReference type="PROSITE" id="PS51915">
    <property type="entry name" value="ZAD"/>
    <property type="match status" value="1"/>
</dbReference>
<keyword evidence="5" id="KW-0863">Zinc-finger</keyword>
<dbReference type="Pfam" id="PF00096">
    <property type="entry name" value="zf-C2H2"/>
    <property type="match status" value="5"/>
</dbReference>
<keyword evidence="6" id="KW-0862">Zinc</keyword>
<evidence type="ECO:0000256" key="7">
    <source>
        <dbReference type="ARBA" id="ARBA00023015"/>
    </source>
</evidence>
<keyword evidence="4" id="KW-0677">Repeat</keyword>
<proteinExistence type="inferred from homology"/>
<dbReference type="GO" id="GO:0000981">
    <property type="term" value="F:DNA-binding transcription factor activity, RNA polymerase II-specific"/>
    <property type="evidence" value="ECO:0007669"/>
    <property type="project" value="TreeGrafter"/>
</dbReference>
<evidence type="ECO:0000256" key="8">
    <source>
        <dbReference type="ARBA" id="ARBA00023125"/>
    </source>
</evidence>
<evidence type="ECO:0000256" key="5">
    <source>
        <dbReference type="ARBA" id="ARBA00022771"/>
    </source>
</evidence>
<protein>
    <recommendedName>
        <fullName evidence="13">Zinc finger protein</fullName>
    </recommendedName>
</protein>